<sequence>MSHAFSSYSVFIETLLQTIQQLSHHIEHIKHNDKHSLKSAPPQDGASPGTRTRIIGTIQATTIRPGTDLVQHYPAILEQNFYTSELADNHKFYNLSDYHYTKGMVYKAPPVLDHAEVSLSPAAKKHDADIASIQTGMAHHTV</sequence>
<evidence type="ECO:0000313" key="2">
    <source>
        <dbReference type="EMBL" id="KAG0259655.1"/>
    </source>
</evidence>
<dbReference type="AlphaFoldDB" id="A0AAD4H211"/>
<organism evidence="2 3">
    <name type="scientific">Linnemannia exigua</name>
    <dbReference type="NCBI Taxonomy" id="604196"/>
    <lineage>
        <taxon>Eukaryota</taxon>
        <taxon>Fungi</taxon>
        <taxon>Fungi incertae sedis</taxon>
        <taxon>Mucoromycota</taxon>
        <taxon>Mortierellomycotina</taxon>
        <taxon>Mortierellomycetes</taxon>
        <taxon>Mortierellales</taxon>
        <taxon>Mortierellaceae</taxon>
        <taxon>Linnemannia</taxon>
    </lineage>
</organism>
<evidence type="ECO:0000256" key="1">
    <source>
        <dbReference type="SAM" id="MobiDB-lite"/>
    </source>
</evidence>
<name>A0AAD4H211_9FUNG</name>
<accession>A0AAD4H211</accession>
<feature type="region of interest" description="Disordered" evidence="1">
    <location>
        <begin position="31"/>
        <end position="50"/>
    </location>
</feature>
<protein>
    <submittedName>
        <fullName evidence="2">Uncharacterized protein</fullName>
    </submittedName>
</protein>
<evidence type="ECO:0000313" key="3">
    <source>
        <dbReference type="Proteomes" id="UP001194580"/>
    </source>
</evidence>
<gene>
    <name evidence="2" type="ORF">BGZ95_004616</name>
</gene>
<proteinExistence type="predicted"/>
<comment type="caution">
    <text evidence="2">The sequence shown here is derived from an EMBL/GenBank/DDBJ whole genome shotgun (WGS) entry which is preliminary data.</text>
</comment>
<reference evidence="2" key="1">
    <citation type="journal article" date="2020" name="Fungal Divers.">
        <title>Resolving the Mortierellaceae phylogeny through synthesis of multi-gene phylogenetics and phylogenomics.</title>
        <authorList>
            <person name="Vandepol N."/>
            <person name="Liber J."/>
            <person name="Desiro A."/>
            <person name="Na H."/>
            <person name="Kennedy M."/>
            <person name="Barry K."/>
            <person name="Grigoriev I.V."/>
            <person name="Miller A.N."/>
            <person name="O'Donnell K."/>
            <person name="Stajich J.E."/>
            <person name="Bonito G."/>
        </authorList>
    </citation>
    <scope>NUCLEOTIDE SEQUENCE</scope>
    <source>
        <strain evidence="2">NRRL 28262</strain>
    </source>
</reference>
<feature type="non-terminal residue" evidence="2">
    <location>
        <position position="142"/>
    </location>
</feature>
<keyword evidence="3" id="KW-1185">Reference proteome</keyword>
<dbReference type="Proteomes" id="UP001194580">
    <property type="component" value="Unassembled WGS sequence"/>
</dbReference>
<dbReference type="EMBL" id="JAAAIL010002174">
    <property type="protein sequence ID" value="KAG0259655.1"/>
    <property type="molecule type" value="Genomic_DNA"/>
</dbReference>